<evidence type="ECO:0000259" key="9">
    <source>
        <dbReference type="PROSITE" id="PS50928"/>
    </source>
</evidence>
<dbReference type="InterPro" id="IPR043429">
    <property type="entry name" value="ArtM/GltK/GlnP/TcyL/YhdX-like"/>
</dbReference>
<dbReference type="Proteomes" id="UP000675163">
    <property type="component" value="Unassembled WGS sequence"/>
</dbReference>
<dbReference type="GO" id="GO:0043190">
    <property type="term" value="C:ATP-binding cassette (ABC) transporter complex"/>
    <property type="evidence" value="ECO:0007669"/>
    <property type="project" value="InterPro"/>
</dbReference>
<comment type="subcellular location">
    <subcellularLocation>
        <location evidence="1 8">Cell membrane</location>
        <topology evidence="1 8">Multi-pass membrane protein</topology>
    </subcellularLocation>
</comment>
<evidence type="ECO:0000256" key="1">
    <source>
        <dbReference type="ARBA" id="ARBA00004651"/>
    </source>
</evidence>
<keyword evidence="2 8" id="KW-0813">Transport</keyword>
<sequence>MKEAFLTVLIGLPMTLLVTALSFGIGLIGGFPIMLGLRSRHKGIRLSVRVIVDLIRGVPPIVWLFLIYFGVQFGAIRLNSLTAAVLGLGIISSAYLAEIYRGGFQTLPKGQTEAAYALGFNRFHTFVFILTPQAFRTVLPSITTFLLSLIKDSSIASTIGVADMVYMANQFARQNPDVAGIVPFVLAAFVYLAVSIPIALLARKLDSRMRGARS</sequence>
<evidence type="ECO:0000256" key="8">
    <source>
        <dbReference type="RuleBase" id="RU363032"/>
    </source>
</evidence>
<feature type="transmembrane region" description="Helical" evidence="8">
    <location>
        <begin position="54"/>
        <end position="75"/>
    </location>
</feature>
<dbReference type="PROSITE" id="PS50928">
    <property type="entry name" value="ABC_TM1"/>
    <property type="match status" value="1"/>
</dbReference>
<comment type="similarity">
    <text evidence="8">Belongs to the binding-protein-dependent transport system permease family.</text>
</comment>
<evidence type="ECO:0000313" key="11">
    <source>
        <dbReference type="Proteomes" id="UP000675163"/>
    </source>
</evidence>
<feature type="transmembrane region" description="Helical" evidence="8">
    <location>
        <begin position="6"/>
        <end position="33"/>
    </location>
</feature>
<dbReference type="NCBIfam" id="TIGR01726">
    <property type="entry name" value="HEQRo_perm_3TM"/>
    <property type="match status" value="1"/>
</dbReference>
<feature type="transmembrane region" description="Helical" evidence="8">
    <location>
        <begin position="180"/>
        <end position="202"/>
    </location>
</feature>
<evidence type="ECO:0000256" key="3">
    <source>
        <dbReference type="ARBA" id="ARBA00022475"/>
    </source>
</evidence>
<evidence type="ECO:0000256" key="6">
    <source>
        <dbReference type="ARBA" id="ARBA00022989"/>
    </source>
</evidence>
<dbReference type="Gene3D" id="1.10.3720.10">
    <property type="entry name" value="MetI-like"/>
    <property type="match status" value="1"/>
</dbReference>
<evidence type="ECO:0000256" key="7">
    <source>
        <dbReference type="ARBA" id="ARBA00023136"/>
    </source>
</evidence>
<keyword evidence="5" id="KW-0029">Amino-acid transport</keyword>
<dbReference type="RefSeq" id="WP_209705679.1">
    <property type="nucleotide sequence ID" value="NZ_JAFIDA010000001.1"/>
</dbReference>
<keyword evidence="6 8" id="KW-1133">Transmembrane helix</keyword>
<accession>A0A940PU34</accession>
<dbReference type="Pfam" id="PF00528">
    <property type="entry name" value="BPD_transp_1"/>
    <property type="match status" value="1"/>
</dbReference>
<evidence type="ECO:0000256" key="5">
    <source>
        <dbReference type="ARBA" id="ARBA00022970"/>
    </source>
</evidence>
<dbReference type="SUPFAM" id="SSF161098">
    <property type="entry name" value="MetI-like"/>
    <property type="match status" value="1"/>
</dbReference>
<keyword evidence="4 8" id="KW-0812">Transmembrane</keyword>
<evidence type="ECO:0000313" key="10">
    <source>
        <dbReference type="EMBL" id="MBP1326833.1"/>
    </source>
</evidence>
<dbReference type="GO" id="GO:0022857">
    <property type="term" value="F:transmembrane transporter activity"/>
    <property type="evidence" value="ECO:0007669"/>
    <property type="project" value="InterPro"/>
</dbReference>
<reference evidence="10" key="1">
    <citation type="submission" date="2021-02" db="EMBL/GenBank/DDBJ databases">
        <title>Sequencing the genomes of 1000 actinobacteria strains.</title>
        <authorList>
            <person name="Klenk H.-P."/>
        </authorList>
    </citation>
    <scope>NUCLEOTIDE SEQUENCE</scope>
    <source>
        <strain evidence="10">DSM 22850</strain>
    </source>
</reference>
<dbReference type="EMBL" id="JAFIDA010000001">
    <property type="protein sequence ID" value="MBP1326833.1"/>
    <property type="molecule type" value="Genomic_DNA"/>
</dbReference>
<keyword evidence="7 8" id="KW-0472">Membrane</keyword>
<dbReference type="AlphaFoldDB" id="A0A940PU34"/>
<evidence type="ECO:0000256" key="4">
    <source>
        <dbReference type="ARBA" id="ARBA00022692"/>
    </source>
</evidence>
<comment type="caution">
    <text evidence="10">The sequence shown here is derived from an EMBL/GenBank/DDBJ whole genome shotgun (WGS) entry which is preliminary data.</text>
</comment>
<feature type="transmembrane region" description="Helical" evidence="8">
    <location>
        <begin position="81"/>
        <end position="100"/>
    </location>
</feature>
<dbReference type="InterPro" id="IPR010065">
    <property type="entry name" value="AA_ABC_transptr_permease_3TM"/>
</dbReference>
<feature type="domain" description="ABC transmembrane type-1" evidence="9">
    <location>
        <begin position="12"/>
        <end position="202"/>
    </location>
</feature>
<dbReference type="InterPro" id="IPR035906">
    <property type="entry name" value="MetI-like_sf"/>
</dbReference>
<keyword evidence="11" id="KW-1185">Reference proteome</keyword>
<evidence type="ECO:0000256" key="2">
    <source>
        <dbReference type="ARBA" id="ARBA00022448"/>
    </source>
</evidence>
<organism evidence="10 11">
    <name type="scientific">Leucobacter exalbidus</name>
    <dbReference type="NCBI Taxonomy" id="662960"/>
    <lineage>
        <taxon>Bacteria</taxon>
        <taxon>Bacillati</taxon>
        <taxon>Actinomycetota</taxon>
        <taxon>Actinomycetes</taxon>
        <taxon>Micrococcales</taxon>
        <taxon>Microbacteriaceae</taxon>
        <taxon>Leucobacter</taxon>
    </lineage>
</organism>
<proteinExistence type="inferred from homology"/>
<name>A0A940PU34_9MICO</name>
<dbReference type="PANTHER" id="PTHR30614">
    <property type="entry name" value="MEMBRANE COMPONENT OF AMINO ACID ABC TRANSPORTER"/>
    <property type="match status" value="1"/>
</dbReference>
<dbReference type="GO" id="GO:0006865">
    <property type="term" value="P:amino acid transport"/>
    <property type="evidence" value="ECO:0007669"/>
    <property type="project" value="UniProtKB-KW"/>
</dbReference>
<gene>
    <name evidence="10" type="ORF">JOF28_002065</name>
</gene>
<protein>
    <submittedName>
        <fullName evidence="10">Polar amino acid transport system permease protein/cystine transport system permease protein</fullName>
    </submittedName>
</protein>
<dbReference type="CDD" id="cd06261">
    <property type="entry name" value="TM_PBP2"/>
    <property type="match status" value="1"/>
</dbReference>
<dbReference type="PANTHER" id="PTHR30614:SF0">
    <property type="entry name" value="L-CYSTINE TRANSPORT SYSTEM PERMEASE PROTEIN TCYL"/>
    <property type="match status" value="1"/>
</dbReference>
<keyword evidence="3" id="KW-1003">Cell membrane</keyword>
<dbReference type="InterPro" id="IPR000515">
    <property type="entry name" value="MetI-like"/>
</dbReference>